<evidence type="ECO:0000256" key="1">
    <source>
        <dbReference type="SAM" id="MobiDB-lite"/>
    </source>
</evidence>
<accession>A0AAD9L820</accession>
<feature type="region of interest" description="Disordered" evidence="1">
    <location>
        <begin position="272"/>
        <end position="299"/>
    </location>
</feature>
<feature type="compositionally biased region" description="Low complexity" evidence="1">
    <location>
        <begin position="107"/>
        <end position="123"/>
    </location>
</feature>
<evidence type="ECO:0000313" key="2">
    <source>
        <dbReference type="EMBL" id="KAK1926483.1"/>
    </source>
</evidence>
<name>A0AAD9L820_PAPLA</name>
<organism evidence="2 3">
    <name type="scientific">Papiliotrema laurentii</name>
    <name type="common">Cryptococcus laurentii</name>
    <dbReference type="NCBI Taxonomy" id="5418"/>
    <lineage>
        <taxon>Eukaryota</taxon>
        <taxon>Fungi</taxon>
        <taxon>Dikarya</taxon>
        <taxon>Basidiomycota</taxon>
        <taxon>Agaricomycotina</taxon>
        <taxon>Tremellomycetes</taxon>
        <taxon>Tremellales</taxon>
        <taxon>Rhynchogastremaceae</taxon>
        <taxon>Papiliotrema</taxon>
    </lineage>
</organism>
<dbReference type="Proteomes" id="UP001182556">
    <property type="component" value="Unassembled WGS sequence"/>
</dbReference>
<dbReference type="AlphaFoldDB" id="A0AAD9L820"/>
<dbReference type="EMBL" id="JAODAN010000002">
    <property type="protein sequence ID" value="KAK1926483.1"/>
    <property type="molecule type" value="Genomic_DNA"/>
</dbReference>
<feature type="region of interest" description="Disordered" evidence="1">
    <location>
        <begin position="102"/>
        <end position="144"/>
    </location>
</feature>
<protein>
    <submittedName>
        <fullName evidence="2">Uncharacterized protein</fullName>
    </submittedName>
</protein>
<proteinExistence type="predicted"/>
<comment type="caution">
    <text evidence="2">The sequence shown here is derived from an EMBL/GenBank/DDBJ whole genome shotgun (WGS) entry which is preliminary data.</text>
</comment>
<sequence length="299" mass="31685">MIPPAPFTPPPITSQAPPLPPLDLPTSTSPLAASFHPHSPLSSHSPMAVEPSLAPALVPRHVTGPIDPSRGKKRALEDAPVLGLSAQSMMNEDRVIAPLKSARRLRSAQPPSTPSTPTNVSPSRESSPGLDAASASSPVKRARTSSLSGEIYNFHILPSSDDEMDGADPSPVSSPSTRLRARFNQLLGPSPLHKSFSSTTVPHPPTIEEQDMSLVSSTSTRTIAAPSSMAEGPKIKTRAKALLSKVESVEMDDANIEMNKVFMLVHGRGMGMSSSSGGRHLRRGSGLRPKMSDEHMDID</sequence>
<feature type="region of interest" description="Disordered" evidence="1">
    <location>
        <begin position="1"/>
        <end position="78"/>
    </location>
</feature>
<evidence type="ECO:0000313" key="3">
    <source>
        <dbReference type="Proteomes" id="UP001182556"/>
    </source>
</evidence>
<feature type="compositionally biased region" description="Basic and acidic residues" evidence="1">
    <location>
        <begin position="290"/>
        <end position="299"/>
    </location>
</feature>
<reference evidence="2" key="1">
    <citation type="submission" date="2023-02" db="EMBL/GenBank/DDBJ databases">
        <title>Identification and recombinant expression of a fungal hydrolase from Papiliotrema laurentii that hydrolyzes apple cutin and clears colloidal polyester polyurethane.</title>
        <authorList>
            <consortium name="DOE Joint Genome Institute"/>
            <person name="Roman V.A."/>
            <person name="Bojanowski C."/>
            <person name="Crable B.R."/>
            <person name="Wagner D.N."/>
            <person name="Hung C.S."/>
            <person name="Nadeau L.J."/>
            <person name="Schratz L."/>
            <person name="Haridas S."/>
            <person name="Pangilinan J."/>
            <person name="Lipzen A."/>
            <person name="Na H."/>
            <person name="Yan M."/>
            <person name="Ng V."/>
            <person name="Grigoriev I.V."/>
            <person name="Spatafora J.W."/>
            <person name="Barlow D."/>
            <person name="Biffinger J."/>
            <person name="Kelley-Loughnane N."/>
            <person name="Varaljay V.A."/>
            <person name="Crookes-Goodson W.J."/>
        </authorList>
    </citation>
    <scope>NUCLEOTIDE SEQUENCE</scope>
    <source>
        <strain evidence="2">5307AH</strain>
    </source>
</reference>
<feature type="region of interest" description="Disordered" evidence="1">
    <location>
        <begin position="157"/>
        <end position="176"/>
    </location>
</feature>
<gene>
    <name evidence="2" type="ORF">DB88DRAFT_168233</name>
</gene>
<feature type="compositionally biased region" description="Low complexity" evidence="1">
    <location>
        <begin position="24"/>
        <end position="46"/>
    </location>
</feature>
<keyword evidence="3" id="KW-1185">Reference proteome</keyword>
<feature type="compositionally biased region" description="Pro residues" evidence="1">
    <location>
        <begin position="1"/>
        <end position="23"/>
    </location>
</feature>